<sequence length="334" mass="35066">MMNTGGHVDAEFENVVAHFPPLQFEDPAAQRATFAAMRATAPPPRLPEDVETHYDCSIPLGDGHQVPVRIHVPRDLAHDAPTLVWIHGGGYVVGTADEDDALCARIASDIGIGVVSVEYRLAPEHPFPQGLDDCHAVVSALVDAHRAGTLALLGTGKVVIGGGSAGAGLAAAVALRLRDEGRLALAGQILLYPFIDSTLRSPSMTSFADSAIFNAHDAEVCWEHYLGDQRFTPPVYGSPTAATDLSGLPPAYVAAAGADCLHDEAVDYALRMRAAGVSVELHSFADVPHGFTGVAPWTTASRRAIAGVVDAIRRFSGLQEVSPPTPALAAAHEE</sequence>
<dbReference type="InterPro" id="IPR013094">
    <property type="entry name" value="AB_hydrolase_3"/>
</dbReference>
<organism evidence="3 4">
    <name type="scientific">Rhodococcus opacus</name>
    <name type="common">Nocardia opaca</name>
    <dbReference type="NCBI Taxonomy" id="37919"/>
    <lineage>
        <taxon>Bacteria</taxon>
        <taxon>Bacillati</taxon>
        <taxon>Actinomycetota</taxon>
        <taxon>Actinomycetes</taxon>
        <taxon>Mycobacteriales</taxon>
        <taxon>Nocardiaceae</taxon>
        <taxon>Rhodococcus</taxon>
    </lineage>
</organism>
<dbReference type="Pfam" id="PF07859">
    <property type="entry name" value="Abhydrolase_3"/>
    <property type="match status" value="1"/>
</dbReference>
<dbReference type="AlphaFoldDB" id="A0A2S8IMU8"/>
<gene>
    <name evidence="3" type="ORF">C5613_37055</name>
</gene>
<dbReference type="SUPFAM" id="SSF53474">
    <property type="entry name" value="alpha/beta-Hydrolases"/>
    <property type="match status" value="1"/>
</dbReference>
<dbReference type="InterPro" id="IPR050300">
    <property type="entry name" value="GDXG_lipolytic_enzyme"/>
</dbReference>
<dbReference type="PANTHER" id="PTHR48081:SF8">
    <property type="entry name" value="ALPHA_BETA HYDROLASE FOLD-3 DOMAIN-CONTAINING PROTEIN-RELATED"/>
    <property type="match status" value="1"/>
</dbReference>
<reference evidence="4" key="1">
    <citation type="submission" date="2018-02" db="EMBL/GenBank/DDBJ databases">
        <title>Draft genome sequencing of Rhodococcus opacus KU647198.</title>
        <authorList>
            <person name="Zheng B.-X."/>
        </authorList>
    </citation>
    <scope>NUCLEOTIDE SEQUENCE [LARGE SCALE GENOMIC DNA]</scope>
    <source>
        <strain evidence="4">04-OD7</strain>
    </source>
</reference>
<dbReference type="Proteomes" id="UP000239290">
    <property type="component" value="Unassembled WGS sequence"/>
</dbReference>
<dbReference type="InterPro" id="IPR029058">
    <property type="entry name" value="AB_hydrolase_fold"/>
</dbReference>
<accession>A0A2S8IMU8</accession>
<evidence type="ECO:0000259" key="2">
    <source>
        <dbReference type="Pfam" id="PF07859"/>
    </source>
</evidence>
<dbReference type="Gene3D" id="3.40.50.1820">
    <property type="entry name" value="alpha/beta hydrolase"/>
    <property type="match status" value="1"/>
</dbReference>
<feature type="domain" description="Alpha/beta hydrolase fold-3" evidence="2">
    <location>
        <begin position="83"/>
        <end position="292"/>
    </location>
</feature>
<evidence type="ECO:0000256" key="1">
    <source>
        <dbReference type="ARBA" id="ARBA00022801"/>
    </source>
</evidence>
<protein>
    <submittedName>
        <fullName evidence="3">Esterase</fullName>
    </submittedName>
</protein>
<name>A0A2S8IMU8_RHOOP</name>
<dbReference type="PANTHER" id="PTHR48081">
    <property type="entry name" value="AB HYDROLASE SUPERFAMILY PROTEIN C4A8.06C"/>
    <property type="match status" value="1"/>
</dbReference>
<keyword evidence="1" id="KW-0378">Hydrolase</keyword>
<dbReference type="EMBL" id="PUIO01000067">
    <property type="protein sequence ID" value="PQP16096.1"/>
    <property type="molecule type" value="Genomic_DNA"/>
</dbReference>
<proteinExistence type="predicted"/>
<dbReference type="GO" id="GO:0016787">
    <property type="term" value="F:hydrolase activity"/>
    <property type="evidence" value="ECO:0007669"/>
    <property type="project" value="UniProtKB-KW"/>
</dbReference>
<evidence type="ECO:0000313" key="4">
    <source>
        <dbReference type="Proteomes" id="UP000239290"/>
    </source>
</evidence>
<comment type="caution">
    <text evidence="3">The sequence shown here is derived from an EMBL/GenBank/DDBJ whole genome shotgun (WGS) entry which is preliminary data.</text>
</comment>
<evidence type="ECO:0000313" key="3">
    <source>
        <dbReference type="EMBL" id="PQP16096.1"/>
    </source>
</evidence>